<reference evidence="1" key="1">
    <citation type="submission" date="2015-04" db="EMBL/GenBank/DDBJ databases">
        <title>Draft Genome Sequences of Three Species of Emerging Human-Pathogenic Corynebacteria.</title>
        <authorList>
            <person name="Pacheco L.G."/>
            <person name="Mattos-Guaraldi A.L."/>
            <person name="Santos C.S."/>
            <person name="Veras A.O."/>
            <person name="Guimaraes L.C."/>
            <person name="Abreu V."/>
            <person name="Pereira F.L."/>
            <person name="Soares S.C."/>
            <person name="Dorella F.A."/>
            <person name="Carvalho A.F."/>
            <person name="Leal C.G."/>
            <person name="Figueiredo H.C."/>
            <person name="Ramos J.N."/>
            <person name="Vieira V."/>
            <person name="Farfour E."/>
            <person name="Guiso N."/>
            <person name="Hirata R.Jr."/>
            <person name="Ramos R.T."/>
            <person name="Azevedo V."/>
            <person name="Silva A."/>
        </authorList>
    </citation>
    <scope>NUCLEOTIDE SEQUENCE</scope>
    <source>
        <strain evidence="1">1941</strain>
    </source>
</reference>
<proteinExistence type="predicted"/>
<name>A0ACC4U8D2_9CORY</name>
<accession>A0ACC4U8D2</accession>
<dbReference type="Proteomes" id="UP000034245">
    <property type="component" value="Unassembled WGS sequence"/>
</dbReference>
<evidence type="ECO:0000313" key="1">
    <source>
        <dbReference type="EMBL" id="KKO77480.1"/>
    </source>
</evidence>
<dbReference type="EMBL" id="LAYQ01000024">
    <property type="protein sequence ID" value="KKO77480.1"/>
    <property type="molecule type" value="Genomic_DNA"/>
</dbReference>
<protein>
    <submittedName>
        <fullName evidence="1">PTS beta-glucoside transporter subunit IIABC</fullName>
    </submittedName>
</protein>
<keyword evidence="2" id="KW-1185">Reference proteome</keyword>
<organism evidence="1 2">
    <name type="scientific">Corynebacterium minutissimum</name>
    <dbReference type="NCBI Taxonomy" id="38301"/>
    <lineage>
        <taxon>Bacteria</taxon>
        <taxon>Bacillati</taxon>
        <taxon>Actinomycetota</taxon>
        <taxon>Actinomycetes</taxon>
        <taxon>Mycobacteriales</taxon>
        <taxon>Corynebacteriaceae</taxon>
        <taxon>Corynebacterium</taxon>
    </lineage>
</organism>
<evidence type="ECO:0000313" key="2">
    <source>
        <dbReference type="Proteomes" id="UP000034245"/>
    </source>
</evidence>
<gene>
    <name evidence="1" type="ORF">WU87_11820</name>
</gene>
<comment type="caution">
    <text evidence="1">The sequence shown here is derived from an EMBL/GenBank/DDBJ whole genome shotgun (WGS) entry which is preliminary data.</text>
</comment>
<sequence length="642" mass="67108">MATKADFQPLATEVLRALGGAENVNSVTHCATRLRFKLADADRVDEAAVKSTNGVLTLVKAGGQYQVVVGNDVPLAYQAITALPGMSAKGVKDGEAQLQAADNETVKSGNPLNAFIDMISSLFSPIVWCLAGLGLGKAFLTLATNFTSFSADSDTYIVFNAAFDAFFFFLPLFLAATSARYFRVNQYVAMATVAPLVYPAIVELGTRNDVHFFGIPLMTASYASSVIAPVIAVWLAGYLQRWLERVLPGAIRNFFTPLIVVAVMVPVVLLTVGPATVWLSQLIADGVNSVFVHIPWLGGAIMGGFWQVLVIFGLHWAFNPIFLNELAVDGHSFIMATIMAAVLAQAAAALGVFLRTKNDARKKVAGAGVFSGFMAGVTEPIIYGVNLPLKFPFYAGCVGGAVGGAIIAVGGNAFDVYAFPSLLALPAAMNVGSFAAQLVGSGVAIVIGFIGSWILTPMAERRADAASAETGETSLENSAEAVTPEATSDGRAVDIRAVVPGTIIPLNKVADEVFASEAMGKGVGIKPTTGKISSPVAGTVIAAPKSGHAFGIKTADGIEVLVHVGIDTVKMRGDGFDVHVSRGDQVELGQVLVDVDLNAIESAGYDDTTIVVVTNTAKLEDVTVVAEENQAVVDEVVITATK</sequence>